<dbReference type="Proteomes" id="UP000814033">
    <property type="component" value="Unassembled WGS sequence"/>
</dbReference>
<evidence type="ECO:0000313" key="1">
    <source>
        <dbReference type="EMBL" id="KAI0048679.1"/>
    </source>
</evidence>
<reference evidence="1" key="1">
    <citation type="submission" date="2021-02" db="EMBL/GenBank/DDBJ databases">
        <authorList>
            <consortium name="DOE Joint Genome Institute"/>
            <person name="Ahrendt S."/>
            <person name="Looney B.P."/>
            <person name="Miyauchi S."/>
            <person name="Morin E."/>
            <person name="Drula E."/>
            <person name="Courty P.E."/>
            <person name="Chicoki N."/>
            <person name="Fauchery L."/>
            <person name="Kohler A."/>
            <person name="Kuo A."/>
            <person name="Labutti K."/>
            <person name="Pangilinan J."/>
            <person name="Lipzen A."/>
            <person name="Riley R."/>
            <person name="Andreopoulos W."/>
            <person name="He G."/>
            <person name="Johnson J."/>
            <person name="Barry K.W."/>
            <person name="Grigoriev I.V."/>
            <person name="Nagy L."/>
            <person name="Hibbett D."/>
            <person name="Henrissat B."/>
            <person name="Matheny P.B."/>
            <person name="Labbe J."/>
            <person name="Martin F."/>
        </authorList>
    </citation>
    <scope>NUCLEOTIDE SEQUENCE</scope>
    <source>
        <strain evidence="1">FP105234-sp</strain>
    </source>
</reference>
<name>A0ACB8RWS6_9AGAM</name>
<dbReference type="EMBL" id="MU275883">
    <property type="protein sequence ID" value="KAI0048679.1"/>
    <property type="molecule type" value="Genomic_DNA"/>
</dbReference>
<keyword evidence="2" id="KW-1185">Reference proteome</keyword>
<protein>
    <submittedName>
        <fullName evidence="1">Uncharacterized protein</fullName>
    </submittedName>
</protein>
<organism evidence="1 2">
    <name type="scientific">Auriscalpium vulgare</name>
    <dbReference type="NCBI Taxonomy" id="40419"/>
    <lineage>
        <taxon>Eukaryota</taxon>
        <taxon>Fungi</taxon>
        <taxon>Dikarya</taxon>
        <taxon>Basidiomycota</taxon>
        <taxon>Agaricomycotina</taxon>
        <taxon>Agaricomycetes</taxon>
        <taxon>Russulales</taxon>
        <taxon>Auriscalpiaceae</taxon>
        <taxon>Auriscalpium</taxon>
    </lineage>
</organism>
<gene>
    <name evidence="1" type="ORF">FA95DRAFT_1016685</name>
</gene>
<comment type="caution">
    <text evidence="1">The sequence shown here is derived from an EMBL/GenBank/DDBJ whole genome shotgun (WGS) entry which is preliminary data.</text>
</comment>
<evidence type="ECO:0000313" key="2">
    <source>
        <dbReference type="Proteomes" id="UP000814033"/>
    </source>
</evidence>
<sequence length="426" mass="46629">MLHTILVQLDYRSILACQTTCIRVKALVERTLELQYIIKLGASAMCEGPDARPLNFSERMRRLQAYEDARAGDTLELQELPFVPALVGSERRLRTSVNTLVLDTVEEDGLRVYVQQMPSAVRGIEESHWSLLISGDTRSVAAIDASQDVLVVRELRGNSDLDRGEHKVVVLMLALSTGEWHPSTISDPQTPMPWAPGYGDCRSVEVFGDRCAAICICLATGAICIVVWNWKTWTRILEIVPSESVPTFTARSQLTFLNDDYIAVTSGHPAILVYALNVNADHEAGRLPTAFLLPYIEFKPQVTLMPCSGVSGTDHAGLFHPAAATRMLSLHLTLLVPTGLSRIQRAEELLLMVPADTLLAHVSTGPVQATVEVRWSRWGPSGSRLAPFPTGTENPEGSRRIAIARVGRFFPGARCAGAVDGGARVR</sequence>
<reference evidence="1" key="2">
    <citation type="journal article" date="2022" name="New Phytol.">
        <title>Evolutionary transition to the ectomycorrhizal habit in the genomes of a hyperdiverse lineage of mushroom-forming fungi.</title>
        <authorList>
            <person name="Looney B."/>
            <person name="Miyauchi S."/>
            <person name="Morin E."/>
            <person name="Drula E."/>
            <person name="Courty P.E."/>
            <person name="Kohler A."/>
            <person name="Kuo A."/>
            <person name="LaButti K."/>
            <person name="Pangilinan J."/>
            <person name="Lipzen A."/>
            <person name="Riley R."/>
            <person name="Andreopoulos W."/>
            <person name="He G."/>
            <person name="Johnson J."/>
            <person name="Nolan M."/>
            <person name="Tritt A."/>
            <person name="Barry K.W."/>
            <person name="Grigoriev I.V."/>
            <person name="Nagy L.G."/>
            <person name="Hibbett D."/>
            <person name="Henrissat B."/>
            <person name="Matheny P.B."/>
            <person name="Labbe J."/>
            <person name="Martin F.M."/>
        </authorList>
    </citation>
    <scope>NUCLEOTIDE SEQUENCE</scope>
    <source>
        <strain evidence="1">FP105234-sp</strain>
    </source>
</reference>
<proteinExistence type="predicted"/>
<accession>A0ACB8RWS6</accession>